<reference evidence="1" key="1">
    <citation type="journal article" date="2023" name="G3 (Bethesda)">
        <title>A reference genome for the long-term kleptoplast-retaining sea slug Elysia crispata morphotype clarki.</title>
        <authorList>
            <person name="Eastman K.E."/>
            <person name="Pendleton A.L."/>
            <person name="Shaikh M.A."/>
            <person name="Suttiyut T."/>
            <person name="Ogas R."/>
            <person name="Tomko P."/>
            <person name="Gavelis G."/>
            <person name="Widhalm J.R."/>
            <person name="Wisecaver J.H."/>
        </authorList>
    </citation>
    <scope>NUCLEOTIDE SEQUENCE</scope>
    <source>
        <strain evidence="1">ECLA1</strain>
    </source>
</reference>
<protein>
    <submittedName>
        <fullName evidence="1">Uncharacterized protein</fullName>
    </submittedName>
</protein>
<evidence type="ECO:0000313" key="2">
    <source>
        <dbReference type="Proteomes" id="UP001283361"/>
    </source>
</evidence>
<name>A0AAE1CU99_9GAST</name>
<dbReference type="Proteomes" id="UP001283361">
    <property type="component" value="Unassembled WGS sequence"/>
</dbReference>
<dbReference type="EMBL" id="JAWDGP010006697">
    <property type="protein sequence ID" value="KAK3736666.1"/>
    <property type="molecule type" value="Genomic_DNA"/>
</dbReference>
<evidence type="ECO:0000313" key="1">
    <source>
        <dbReference type="EMBL" id="KAK3736666.1"/>
    </source>
</evidence>
<keyword evidence="2" id="KW-1185">Reference proteome</keyword>
<sequence>MSRRPGDIDRAGPGHSLAKLLRTEPVPAAADGIPTSALSARSWQAREAFHDYRLQGMGFESYCCSDSGFITYPCHPSPYLDTWLENVDISTFRTI</sequence>
<gene>
    <name evidence="1" type="ORF">RRG08_000265</name>
</gene>
<comment type="caution">
    <text evidence="1">The sequence shown here is derived from an EMBL/GenBank/DDBJ whole genome shotgun (WGS) entry which is preliminary data.</text>
</comment>
<proteinExistence type="predicted"/>
<organism evidence="1 2">
    <name type="scientific">Elysia crispata</name>
    <name type="common">lettuce slug</name>
    <dbReference type="NCBI Taxonomy" id="231223"/>
    <lineage>
        <taxon>Eukaryota</taxon>
        <taxon>Metazoa</taxon>
        <taxon>Spiralia</taxon>
        <taxon>Lophotrochozoa</taxon>
        <taxon>Mollusca</taxon>
        <taxon>Gastropoda</taxon>
        <taxon>Heterobranchia</taxon>
        <taxon>Euthyneura</taxon>
        <taxon>Panpulmonata</taxon>
        <taxon>Sacoglossa</taxon>
        <taxon>Placobranchoidea</taxon>
        <taxon>Plakobranchidae</taxon>
        <taxon>Elysia</taxon>
    </lineage>
</organism>
<accession>A0AAE1CU99</accession>
<dbReference type="AlphaFoldDB" id="A0AAE1CU99"/>